<keyword evidence="3" id="KW-0238">DNA-binding</keyword>
<dbReference type="EMBL" id="CP022139">
    <property type="protein sequence ID" value="ASG87828.1"/>
    <property type="molecule type" value="Genomic_DNA"/>
</dbReference>
<proteinExistence type="inferred from homology"/>
<evidence type="ECO:0000256" key="4">
    <source>
        <dbReference type="ARBA" id="ARBA00023163"/>
    </source>
</evidence>
<keyword evidence="2" id="KW-0805">Transcription regulation</keyword>
<feature type="domain" description="Ner winged helix-turn-helix DNA-binding" evidence="5">
    <location>
        <begin position="10"/>
        <end position="42"/>
    </location>
</feature>
<evidence type="ECO:0000256" key="2">
    <source>
        <dbReference type="ARBA" id="ARBA00023015"/>
    </source>
</evidence>
<gene>
    <name evidence="6" type="ORF">LFZ47_09600</name>
</gene>
<evidence type="ECO:0000313" key="6">
    <source>
        <dbReference type="EMBL" id="ASG87828.1"/>
    </source>
</evidence>
<name>A0A6C7C4R9_SALER</name>
<dbReference type="SUPFAM" id="SSF47413">
    <property type="entry name" value="lambda repressor-like DNA-binding domains"/>
    <property type="match status" value="1"/>
</dbReference>
<sequence>MQRDLFNYESTALASSTLANALSRHGPKEERLIAEALDTAPEKR</sequence>
<dbReference type="InterPro" id="IPR038722">
    <property type="entry name" value="Ner_HTH_dom"/>
</dbReference>
<dbReference type="GO" id="GO:0003677">
    <property type="term" value="F:DNA binding"/>
    <property type="evidence" value="ECO:0007669"/>
    <property type="project" value="UniProtKB-KW"/>
</dbReference>
<evidence type="ECO:0000256" key="3">
    <source>
        <dbReference type="ARBA" id="ARBA00023125"/>
    </source>
</evidence>
<protein>
    <recommendedName>
        <fullName evidence="5">Ner winged helix-turn-helix DNA-binding domain-containing protein</fullName>
    </recommendedName>
</protein>
<evidence type="ECO:0000313" key="7">
    <source>
        <dbReference type="Proteomes" id="UP000198067"/>
    </source>
</evidence>
<evidence type="ECO:0000256" key="1">
    <source>
        <dbReference type="ARBA" id="ARBA00006157"/>
    </source>
</evidence>
<dbReference type="Pfam" id="PF13693">
    <property type="entry name" value="HTH_35"/>
    <property type="match status" value="1"/>
</dbReference>
<dbReference type="InterPro" id="IPR010982">
    <property type="entry name" value="Lambda_DNA-bd_dom_sf"/>
</dbReference>
<dbReference type="Proteomes" id="UP000198067">
    <property type="component" value="Chromosome"/>
</dbReference>
<organism evidence="6 7">
    <name type="scientific">Salmonella enterica subsp. salamae serovar 55:k:z39 str. 1315K</name>
    <dbReference type="NCBI Taxonomy" id="1243602"/>
    <lineage>
        <taxon>Bacteria</taxon>
        <taxon>Pseudomonadati</taxon>
        <taxon>Pseudomonadota</taxon>
        <taxon>Gammaproteobacteria</taxon>
        <taxon>Enterobacterales</taxon>
        <taxon>Enterobacteriaceae</taxon>
        <taxon>Salmonella</taxon>
    </lineage>
</organism>
<evidence type="ECO:0000259" key="5">
    <source>
        <dbReference type="Pfam" id="PF13693"/>
    </source>
</evidence>
<dbReference type="AlphaFoldDB" id="A0A6C7C4R9"/>
<dbReference type="Gene3D" id="1.10.260.40">
    <property type="entry name" value="lambda repressor-like DNA-binding domains"/>
    <property type="match status" value="1"/>
</dbReference>
<keyword evidence="4" id="KW-0804">Transcription</keyword>
<reference evidence="6 7" key="1">
    <citation type="submission" date="2017-06" db="EMBL/GenBank/DDBJ databases">
        <title>Salmonella reference genomes for public health.</title>
        <authorList>
            <person name="Robertson J."/>
            <person name="Yoshida C."/>
            <person name="Gurnik S."/>
            <person name="Nash J."/>
        </authorList>
    </citation>
    <scope>NUCLEOTIDE SEQUENCE [LARGE SCALE GENOMIC DNA]</scope>
    <source>
        <strain evidence="6 7">1315K</strain>
    </source>
</reference>
<accession>A0A6C7C4R9</accession>
<comment type="similarity">
    <text evidence="1">Belongs to the ner transcriptional regulatory family.</text>
</comment>